<accession>A0A1Y1XU96</accession>
<dbReference type="OrthoDB" id="10265837at2759"/>
<name>A0A1Y1XU96_9FUNG</name>
<dbReference type="Proteomes" id="UP000193498">
    <property type="component" value="Unassembled WGS sequence"/>
</dbReference>
<dbReference type="GO" id="GO:0005829">
    <property type="term" value="C:cytosol"/>
    <property type="evidence" value="ECO:0007669"/>
    <property type="project" value="TreeGrafter"/>
</dbReference>
<dbReference type="PANTHER" id="PTHR10094:SF25">
    <property type="entry name" value="SCP2 STEROL-BINDING DOMAIN-CONTAINING PROTEIN 1"/>
    <property type="match status" value="1"/>
</dbReference>
<dbReference type="EMBL" id="MCFE01000479">
    <property type="protein sequence ID" value="ORX89066.1"/>
    <property type="molecule type" value="Genomic_DNA"/>
</dbReference>
<dbReference type="InParanoid" id="A0A1Y1XU96"/>
<keyword evidence="3" id="KW-1185">Reference proteome</keyword>
<dbReference type="SUPFAM" id="SSF55718">
    <property type="entry name" value="SCP-like"/>
    <property type="match status" value="1"/>
</dbReference>
<evidence type="ECO:0000313" key="2">
    <source>
        <dbReference type="EMBL" id="ORX89066.1"/>
    </source>
</evidence>
<dbReference type="InterPro" id="IPR036527">
    <property type="entry name" value="SCP2_sterol-bd_dom_sf"/>
</dbReference>
<sequence length="150" mass="16847">MSQESPLMADLLLPAFDKEFKTNPDMLGNMQGLFIVVVTRKGQKRAEWYILLRGWDQNPEISKTRPSNVPVKTTGGANFPSVRIELEDRDLVNLATGGLNGIKGYVTGRLKIQGDLILSQQFEEIFKKAGGVEKTMALLARWEQNRRGKL</sequence>
<dbReference type="STRING" id="1314790.A0A1Y1XU96"/>
<dbReference type="InterPro" id="IPR003033">
    <property type="entry name" value="SCP2_sterol-bd_dom"/>
</dbReference>
<reference evidence="2 3" key="1">
    <citation type="submission" date="2016-07" db="EMBL/GenBank/DDBJ databases">
        <title>Pervasive Adenine N6-methylation of Active Genes in Fungi.</title>
        <authorList>
            <consortium name="DOE Joint Genome Institute"/>
            <person name="Mondo S.J."/>
            <person name="Dannebaum R.O."/>
            <person name="Kuo R.C."/>
            <person name="Labutti K."/>
            <person name="Haridas S."/>
            <person name="Kuo A."/>
            <person name="Salamov A."/>
            <person name="Ahrendt S.R."/>
            <person name="Lipzen A."/>
            <person name="Sullivan W."/>
            <person name="Andreopoulos W.B."/>
            <person name="Clum A."/>
            <person name="Lindquist E."/>
            <person name="Daum C."/>
            <person name="Ramamoorthy G.K."/>
            <person name="Gryganskyi A."/>
            <person name="Culley D."/>
            <person name="Magnuson J.K."/>
            <person name="James T.Y."/>
            <person name="O'Malley M.A."/>
            <person name="Stajich J.E."/>
            <person name="Spatafora J.W."/>
            <person name="Visel A."/>
            <person name="Grigoriev I.V."/>
        </authorList>
    </citation>
    <scope>NUCLEOTIDE SEQUENCE [LARGE SCALE GENOMIC DNA]</scope>
    <source>
        <strain evidence="2 3">CBS 931.73</strain>
    </source>
</reference>
<dbReference type="AlphaFoldDB" id="A0A1Y1XU96"/>
<gene>
    <name evidence="2" type="ORF">K493DRAFT_358722</name>
</gene>
<dbReference type="Pfam" id="PF02036">
    <property type="entry name" value="SCP2"/>
    <property type="match status" value="1"/>
</dbReference>
<comment type="caution">
    <text evidence="2">The sequence shown here is derived from an EMBL/GenBank/DDBJ whole genome shotgun (WGS) entry which is preliminary data.</text>
</comment>
<evidence type="ECO:0000313" key="3">
    <source>
        <dbReference type="Proteomes" id="UP000193498"/>
    </source>
</evidence>
<proteinExistence type="predicted"/>
<dbReference type="Gene3D" id="3.30.1050.10">
    <property type="entry name" value="SCP2 sterol-binding domain"/>
    <property type="match status" value="1"/>
</dbReference>
<feature type="domain" description="SCP2" evidence="1">
    <location>
        <begin position="77"/>
        <end position="127"/>
    </location>
</feature>
<organism evidence="2 3">
    <name type="scientific">Basidiobolus meristosporus CBS 931.73</name>
    <dbReference type="NCBI Taxonomy" id="1314790"/>
    <lineage>
        <taxon>Eukaryota</taxon>
        <taxon>Fungi</taxon>
        <taxon>Fungi incertae sedis</taxon>
        <taxon>Zoopagomycota</taxon>
        <taxon>Entomophthoromycotina</taxon>
        <taxon>Basidiobolomycetes</taxon>
        <taxon>Basidiobolales</taxon>
        <taxon>Basidiobolaceae</taxon>
        <taxon>Basidiobolus</taxon>
    </lineage>
</organism>
<evidence type="ECO:0000259" key="1">
    <source>
        <dbReference type="Pfam" id="PF02036"/>
    </source>
</evidence>
<dbReference type="PANTHER" id="PTHR10094">
    <property type="entry name" value="STEROL CARRIER PROTEIN 2 SCP-2 FAMILY PROTEIN"/>
    <property type="match status" value="1"/>
</dbReference>
<protein>
    <recommendedName>
        <fullName evidence="1">SCP2 domain-containing protein</fullName>
    </recommendedName>
</protein>